<accession>A0ABN8RUT6</accession>
<keyword evidence="3" id="KW-1185">Reference proteome</keyword>
<comment type="caution">
    <text evidence="2">The sequence shown here is derived from an EMBL/GenBank/DDBJ whole genome shotgun (WGS) entry which is preliminary data.</text>
</comment>
<evidence type="ECO:0000313" key="2">
    <source>
        <dbReference type="EMBL" id="CAH3183246.1"/>
    </source>
</evidence>
<keyword evidence="1" id="KW-0812">Transmembrane</keyword>
<proteinExistence type="predicted"/>
<gene>
    <name evidence="2" type="ORF">PLOB_00028165</name>
</gene>
<feature type="transmembrane region" description="Helical" evidence="1">
    <location>
        <begin position="79"/>
        <end position="97"/>
    </location>
</feature>
<name>A0ABN8RUT6_9CNID</name>
<organism evidence="2 3">
    <name type="scientific">Porites lobata</name>
    <dbReference type="NCBI Taxonomy" id="104759"/>
    <lineage>
        <taxon>Eukaryota</taxon>
        <taxon>Metazoa</taxon>
        <taxon>Cnidaria</taxon>
        <taxon>Anthozoa</taxon>
        <taxon>Hexacorallia</taxon>
        <taxon>Scleractinia</taxon>
        <taxon>Fungiina</taxon>
        <taxon>Poritidae</taxon>
        <taxon>Porites</taxon>
    </lineage>
</organism>
<dbReference type="Proteomes" id="UP001159405">
    <property type="component" value="Unassembled WGS sequence"/>
</dbReference>
<keyword evidence="1" id="KW-0472">Membrane</keyword>
<dbReference type="EMBL" id="CALNXK010000347">
    <property type="protein sequence ID" value="CAH3183246.1"/>
    <property type="molecule type" value="Genomic_DNA"/>
</dbReference>
<evidence type="ECO:0000256" key="1">
    <source>
        <dbReference type="SAM" id="Phobius"/>
    </source>
</evidence>
<reference evidence="2 3" key="1">
    <citation type="submission" date="2022-05" db="EMBL/GenBank/DDBJ databases">
        <authorList>
            <consortium name="Genoscope - CEA"/>
            <person name="William W."/>
        </authorList>
    </citation>
    <scope>NUCLEOTIDE SEQUENCE [LARGE SCALE GENOMIC DNA]</scope>
</reference>
<feature type="transmembrane region" description="Helical" evidence="1">
    <location>
        <begin position="24"/>
        <end position="42"/>
    </location>
</feature>
<keyword evidence="1" id="KW-1133">Transmembrane helix</keyword>
<protein>
    <recommendedName>
        <fullName evidence="4">NADH dehydrogenase subunit 5</fullName>
    </recommendedName>
</protein>
<sequence length="114" mass="13102">YCIPCIPLYILCTHVYPSNTVYPVYPYLSCVPMFTLLILYTFNTLYPVYPYISCVPMFTLVILYTLFNPYLSSAPINTVYLVYPCVSCLPMFTLMVPSDTVIEQSVRIPLVIKN</sequence>
<feature type="transmembrane region" description="Helical" evidence="1">
    <location>
        <begin position="49"/>
        <end position="67"/>
    </location>
</feature>
<evidence type="ECO:0008006" key="4">
    <source>
        <dbReference type="Google" id="ProtNLM"/>
    </source>
</evidence>
<feature type="non-terminal residue" evidence="2">
    <location>
        <position position="1"/>
    </location>
</feature>
<evidence type="ECO:0000313" key="3">
    <source>
        <dbReference type="Proteomes" id="UP001159405"/>
    </source>
</evidence>